<gene>
    <name evidence="1" type="ORF">GND98_012415</name>
</gene>
<comment type="caution">
    <text evidence="1">The sequence shown here is derived from an EMBL/GenBank/DDBJ whole genome shotgun (WGS) entry which is preliminary data.</text>
</comment>
<sequence>MERNYYVKVVKEEYVRDTYIERVLAKFKSINEAVKYVEEIAGARGFKRIYDGATEYTFARGDEYIFLEESEDRVYETFDEYMRVFNNLSEIKDLLDQKGIESSHYGDELNITYTLKKCFQVNGDVTKECVDNLLYERTGYRICE</sequence>
<accession>A0A6L9EQC9</accession>
<name>A0A6L9EQC9_CLOBU</name>
<dbReference type="EMBL" id="WOFV02000039">
    <property type="protein sequence ID" value="NAS18649.1"/>
    <property type="molecule type" value="Genomic_DNA"/>
</dbReference>
<reference evidence="1 2" key="1">
    <citation type="submission" date="2020-01" db="EMBL/GenBank/DDBJ databases">
        <title>Genome sequence of a 1,3-propanediol producer, Clostridium butyricum S3.</title>
        <authorList>
            <person name="Zhou J."/>
        </authorList>
    </citation>
    <scope>NUCLEOTIDE SEQUENCE [LARGE SCALE GENOMIC DNA]</scope>
    <source>
        <strain evidence="1 2">S3</strain>
    </source>
</reference>
<protein>
    <submittedName>
        <fullName evidence="1">Uncharacterized protein</fullName>
    </submittedName>
</protein>
<evidence type="ECO:0000313" key="2">
    <source>
        <dbReference type="Proteomes" id="UP000474042"/>
    </source>
</evidence>
<proteinExistence type="predicted"/>
<dbReference type="Proteomes" id="UP000474042">
    <property type="component" value="Unassembled WGS sequence"/>
</dbReference>
<organism evidence="1 2">
    <name type="scientific">Clostridium butyricum</name>
    <dbReference type="NCBI Taxonomy" id="1492"/>
    <lineage>
        <taxon>Bacteria</taxon>
        <taxon>Bacillati</taxon>
        <taxon>Bacillota</taxon>
        <taxon>Clostridia</taxon>
        <taxon>Eubacteriales</taxon>
        <taxon>Clostridiaceae</taxon>
        <taxon>Clostridium</taxon>
    </lineage>
</organism>
<evidence type="ECO:0000313" key="1">
    <source>
        <dbReference type="EMBL" id="NAS18649.1"/>
    </source>
</evidence>
<dbReference type="AlphaFoldDB" id="A0A6L9EQC9"/>